<organism evidence="10 11">
    <name type="scientific">Ginsengibacter hankyongi</name>
    <dbReference type="NCBI Taxonomy" id="2607284"/>
    <lineage>
        <taxon>Bacteria</taxon>
        <taxon>Pseudomonadati</taxon>
        <taxon>Bacteroidota</taxon>
        <taxon>Chitinophagia</taxon>
        <taxon>Chitinophagales</taxon>
        <taxon>Chitinophagaceae</taxon>
        <taxon>Ginsengibacter</taxon>
    </lineage>
</organism>
<evidence type="ECO:0000256" key="7">
    <source>
        <dbReference type="ARBA" id="ARBA00023049"/>
    </source>
</evidence>
<accession>A0A5J5IJC3</accession>
<dbReference type="PANTHER" id="PTHR43126">
    <property type="entry name" value="D-ALANYL-D-ALANINE DIPEPTIDASE"/>
    <property type="match status" value="1"/>
</dbReference>
<evidence type="ECO:0000256" key="3">
    <source>
        <dbReference type="ARBA" id="ARBA00022723"/>
    </source>
</evidence>
<dbReference type="EMBL" id="VYQF01000001">
    <property type="protein sequence ID" value="KAA9041165.1"/>
    <property type="molecule type" value="Genomic_DNA"/>
</dbReference>
<proteinExistence type="inferred from homology"/>
<comment type="caution">
    <text evidence="10">The sequence shown here is derived from an EMBL/GenBank/DDBJ whole genome shotgun (WGS) entry which is preliminary data.</text>
</comment>
<evidence type="ECO:0000313" key="10">
    <source>
        <dbReference type="EMBL" id="KAA9041165.1"/>
    </source>
</evidence>
<keyword evidence="6 9" id="KW-0224">Dipeptidase</keyword>
<keyword evidence="2 9" id="KW-0645">Protease</keyword>
<dbReference type="InterPro" id="IPR009045">
    <property type="entry name" value="Zn_M74/Hedgehog-like"/>
</dbReference>
<evidence type="ECO:0000256" key="2">
    <source>
        <dbReference type="ARBA" id="ARBA00022670"/>
    </source>
</evidence>
<feature type="binding site" evidence="9">
    <location>
        <position position="158"/>
    </location>
    <ligand>
        <name>Zn(2+)</name>
        <dbReference type="ChEBI" id="CHEBI:29105"/>
        <note>catalytic</note>
    </ligand>
</feature>
<dbReference type="GO" id="GO:0008237">
    <property type="term" value="F:metallopeptidase activity"/>
    <property type="evidence" value="ECO:0007669"/>
    <property type="project" value="UniProtKB-KW"/>
</dbReference>
<dbReference type="GO" id="GO:0006508">
    <property type="term" value="P:proteolysis"/>
    <property type="evidence" value="ECO:0007669"/>
    <property type="project" value="UniProtKB-KW"/>
</dbReference>
<dbReference type="GO" id="GO:0071555">
    <property type="term" value="P:cell wall organization"/>
    <property type="evidence" value="ECO:0007669"/>
    <property type="project" value="UniProtKB-KW"/>
</dbReference>
<dbReference type="InterPro" id="IPR000755">
    <property type="entry name" value="A_A_dipeptidase"/>
</dbReference>
<feature type="binding site" evidence="9">
    <location>
        <position position="151"/>
    </location>
    <ligand>
        <name>Zn(2+)</name>
        <dbReference type="ChEBI" id="CHEBI:29105"/>
        <note>catalytic</note>
    </ligand>
</feature>
<evidence type="ECO:0000256" key="6">
    <source>
        <dbReference type="ARBA" id="ARBA00022997"/>
    </source>
</evidence>
<evidence type="ECO:0000313" key="11">
    <source>
        <dbReference type="Proteomes" id="UP000326903"/>
    </source>
</evidence>
<evidence type="ECO:0000256" key="9">
    <source>
        <dbReference type="HAMAP-Rule" id="MF_01924"/>
    </source>
</evidence>
<dbReference type="HAMAP" id="MF_01924">
    <property type="entry name" value="A_A_dipeptidase"/>
    <property type="match status" value="1"/>
</dbReference>
<keyword evidence="5 9" id="KW-0862">Zinc</keyword>
<reference evidence="10 11" key="1">
    <citation type="submission" date="2019-09" db="EMBL/GenBank/DDBJ databases">
        <title>Draft genome sequence of Ginsengibacter sp. BR5-29.</title>
        <authorList>
            <person name="Im W.-T."/>
        </authorList>
    </citation>
    <scope>NUCLEOTIDE SEQUENCE [LARGE SCALE GENOMIC DNA]</scope>
    <source>
        <strain evidence="10 11">BR5-29</strain>
    </source>
</reference>
<evidence type="ECO:0000256" key="4">
    <source>
        <dbReference type="ARBA" id="ARBA00022801"/>
    </source>
</evidence>
<dbReference type="PANTHER" id="PTHR43126:SF1">
    <property type="entry name" value="D-ALANYL-D-ALANINE DIPEPTIDASE"/>
    <property type="match status" value="1"/>
</dbReference>
<dbReference type="Pfam" id="PF01427">
    <property type="entry name" value="Peptidase_M15"/>
    <property type="match status" value="1"/>
</dbReference>
<name>A0A5J5IJC3_9BACT</name>
<keyword evidence="7 9" id="KW-0482">Metalloprotease</keyword>
<evidence type="ECO:0000256" key="1">
    <source>
        <dbReference type="ARBA" id="ARBA00001362"/>
    </source>
</evidence>
<comment type="cofactor">
    <cofactor evidence="9">
        <name>Zn(2+)</name>
        <dbReference type="ChEBI" id="CHEBI:29105"/>
    </cofactor>
    <text evidence="9">Binds 1 zinc ion per subunit.</text>
</comment>
<feature type="active site" description="Proton donor/acceptor" evidence="9">
    <location>
        <position position="216"/>
    </location>
</feature>
<dbReference type="GO" id="GO:0008270">
    <property type="term" value="F:zinc ion binding"/>
    <property type="evidence" value="ECO:0007669"/>
    <property type="project" value="UniProtKB-UniRule"/>
</dbReference>
<comment type="function">
    <text evidence="9">Catalyzes hydrolysis of the D-alanyl-D-alanine dipeptide.</text>
</comment>
<comment type="similarity">
    <text evidence="9">Belongs to the peptidase M15D family.</text>
</comment>
<dbReference type="EC" id="3.4.13.22" evidence="9"/>
<evidence type="ECO:0000256" key="5">
    <source>
        <dbReference type="ARBA" id="ARBA00022833"/>
    </source>
</evidence>
<evidence type="ECO:0000256" key="8">
    <source>
        <dbReference type="ARBA" id="ARBA00023316"/>
    </source>
</evidence>
<dbReference type="Proteomes" id="UP000326903">
    <property type="component" value="Unassembled WGS sequence"/>
</dbReference>
<keyword evidence="8" id="KW-0961">Cell wall biogenesis/degradation</keyword>
<dbReference type="RefSeq" id="WP_150413254.1">
    <property type="nucleotide sequence ID" value="NZ_VYQF01000001.1"/>
</dbReference>
<feature type="binding site" evidence="9">
    <location>
        <position position="219"/>
    </location>
    <ligand>
        <name>Zn(2+)</name>
        <dbReference type="ChEBI" id="CHEBI:29105"/>
        <note>catalytic</note>
    </ligand>
</feature>
<feature type="site" description="Transition state stabilizer" evidence="9">
    <location>
        <position position="124"/>
    </location>
</feature>
<dbReference type="Gene3D" id="3.30.1380.10">
    <property type="match status" value="1"/>
</dbReference>
<protein>
    <recommendedName>
        <fullName evidence="9">D-alanyl-D-alanine dipeptidase</fullName>
        <shortName evidence="9">D-Ala-D-Ala dipeptidase</shortName>
        <ecNumber evidence="9">3.4.13.22</ecNumber>
    </recommendedName>
</protein>
<gene>
    <name evidence="10" type="ORF">FW778_03765</name>
</gene>
<dbReference type="SUPFAM" id="SSF55166">
    <property type="entry name" value="Hedgehog/DD-peptidase"/>
    <property type="match status" value="1"/>
</dbReference>
<keyword evidence="11" id="KW-1185">Reference proteome</keyword>
<comment type="catalytic activity">
    <reaction evidence="1 9">
        <text>D-alanyl-D-alanine + H2O = 2 D-alanine</text>
        <dbReference type="Rhea" id="RHEA:20661"/>
        <dbReference type="ChEBI" id="CHEBI:15377"/>
        <dbReference type="ChEBI" id="CHEBI:57416"/>
        <dbReference type="ChEBI" id="CHEBI:57822"/>
        <dbReference type="EC" id="3.4.13.22"/>
    </reaction>
</comment>
<dbReference type="GO" id="GO:0160237">
    <property type="term" value="F:D-Ala-D-Ala dipeptidase activity"/>
    <property type="evidence" value="ECO:0007669"/>
    <property type="project" value="UniProtKB-EC"/>
</dbReference>
<keyword evidence="3 9" id="KW-0479">Metal-binding</keyword>
<dbReference type="AlphaFoldDB" id="A0A5J5IJC3"/>
<sequence length="247" mass="28083">MIYKVNNSLKLLLLFTLIFHFAVIKISAQSKVGNKYGLMVIDDVKLLQSEIVTDSNKKMIDVKKAIPSLIIDLRYSTNNNFMHRRLYPSLQTTYLRLAAVNALKKVVIALNNENLTIKIFDAYRPYAVTEEMWEAVKDNRYAADPAKGSGHNRGIAVDVTLVNLRTKKELNMGTGFDDFSDTAHGDFTGLPQAVLDNRLLLKNVMAKYGFVSLSMEWWHFSLPGAKDYELLDIPFAALKKINRKTKY</sequence>
<dbReference type="CDD" id="cd14840">
    <property type="entry name" value="D-Ala-D-Ala_dipeptidase_Aad"/>
    <property type="match status" value="1"/>
</dbReference>
<keyword evidence="4 9" id="KW-0378">Hydrolase</keyword>